<evidence type="ECO:0000313" key="1">
    <source>
        <dbReference type="EMBL" id="PUA79420.1"/>
    </source>
</evidence>
<dbReference type="OrthoDB" id="3788059at2"/>
<proteinExistence type="predicted"/>
<gene>
    <name evidence="1" type="ORF">C7S10_18755</name>
</gene>
<keyword evidence="2" id="KW-1185">Reference proteome</keyword>
<sequence length="121" mass="12741">MLSSTIYTIGTALTRAHDADVSVDVLVDGQWIHGLVSAVDGHGVVLQCDDGGIAMLRVEKVDAVLVRQAGRFRGDEPAEPGSADDAHVMPAAPADRVDDLHVVRPRGSLETGLVHRHGFAG</sequence>
<reference evidence="1 2" key="1">
    <citation type="submission" date="2018-03" db="EMBL/GenBank/DDBJ databases">
        <authorList>
            <person name="Keele B.F."/>
        </authorList>
    </citation>
    <scope>NUCLEOTIDE SEQUENCE [LARGE SCALE GENOMIC DNA]</scope>
    <source>
        <strain evidence="1 2">IB-3</strain>
    </source>
</reference>
<protein>
    <submittedName>
        <fullName evidence="1">Uncharacterized protein</fullName>
    </submittedName>
</protein>
<dbReference type="EMBL" id="PYXZ01000010">
    <property type="protein sequence ID" value="PUA79420.1"/>
    <property type="molecule type" value="Genomic_DNA"/>
</dbReference>
<comment type="caution">
    <text evidence="1">The sequence shown here is derived from an EMBL/GenBank/DDBJ whole genome shotgun (WGS) entry which is preliminary data.</text>
</comment>
<organism evidence="1 2">
    <name type="scientific">Nocardioides currus</name>
    <dbReference type="NCBI Taxonomy" id="2133958"/>
    <lineage>
        <taxon>Bacteria</taxon>
        <taxon>Bacillati</taxon>
        <taxon>Actinomycetota</taxon>
        <taxon>Actinomycetes</taxon>
        <taxon>Propionibacteriales</taxon>
        <taxon>Nocardioidaceae</taxon>
        <taxon>Nocardioides</taxon>
    </lineage>
</organism>
<dbReference type="Proteomes" id="UP000244867">
    <property type="component" value="Unassembled WGS sequence"/>
</dbReference>
<evidence type="ECO:0000313" key="2">
    <source>
        <dbReference type="Proteomes" id="UP000244867"/>
    </source>
</evidence>
<dbReference type="AlphaFoldDB" id="A0A2R7YSP9"/>
<name>A0A2R7YSP9_9ACTN</name>
<dbReference type="RefSeq" id="WP_108345990.1">
    <property type="nucleotide sequence ID" value="NZ_PYXZ01000010.1"/>
</dbReference>
<accession>A0A2R7YSP9</accession>